<dbReference type="SUPFAM" id="SSF53756">
    <property type="entry name" value="UDP-Glycosyltransferase/glycogen phosphorylase"/>
    <property type="match status" value="1"/>
</dbReference>
<keyword evidence="5 10" id="KW-0133">Cell shape</keyword>
<dbReference type="Proteomes" id="UP000019402">
    <property type="component" value="Unassembled WGS sequence"/>
</dbReference>
<dbReference type="InterPro" id="IPR007235">
    <property type="entry name" value="Glyco_trans_28_C"/>
</dbReference>
<comment type="similarity">
    <text evidence="10">Belongs to the glycosyltransferase 28 family. MurG subfamily.</text>
</comment>
<name>W7YDW7_9BACT</name>
<dbReference type="NCBIfam" id="TIGR01133">
    <property type="entry name" value="murG"/>
    <property type="match status" value="1"/>
</dbReference>
<dbReference type="PANTHER" id="PTHR21015">
    <property type="entry name" value="UDP-N-ACETYLGLUCOSAMINE--N-ACETYLMURAMYL-(PENTAPEPTIDE) PYROPHOSPHORYL-UNDECAPRENOL N-ACETYLGLUCOSAMINE TRANSFERASE 1"/>
    <property type="match status" value="1"/>
</dbReference>
<comment type="subcellular location">
    <subcellularLocation>
        <location evidence="10">Cell membrane</location>
        <topology evidence="10">Peripheral membrane protein</topology>
        <orientation evidence="10">Cytoplasmic side</orientation>
    </subcellularLocation>
</comment>
<feature type="domain" description="Glycosyltransferase family 28 N-terminal" evidence="11">
    <location>
        <begin position="3"/>
        <end position="141"/>
    </location>
</feature>
<keyword evidence="8 10" id="KW-0131">Cell cycle</keyword>
<comment type="caution">
    <text evidence="10">Lacks conserved residue(s) required for the propagation of feature annotation.</text>
</comment>
<dbReference type="EMBL" id="BAMD01000011">
    <property type="protein sequence ID" value="GAF02656.1"/>
    <property type="molecule type" value="Genomic_DNA"/>
</dbReference>
<comment type="caution">
    <text evidence="13">The sequence shown here is derived from an EMBL/GenBank/DDBJ whole genome shotgun (WGS) entry which is preliminary data.</text>
</comment>
<protein>
    <recommendedName>
        <fullName evidence="10">UDP-N-acetylglucosamine--N-acetylmuramyl-(pentapeptide) pyrophosphoryl-undecaprenol N-acetylglucosamine transferase</fullName>
        <ecNumber evidence="10">2.4.1.227</ecNumber>
    </recommendedName>
    <alternativeName>
        <fullName evidence="10">Undecaprenyl-PP-MurNAc-pentapeptide-UDPGlcNAc GlcNAc transferase</fullName>
    </alternativeName>
</protein>
<evidence type="ECO:0000256" key="1">
    <source>
        <dbReference type="ARBA" id="ARBA00022475"/>
    </source>
</evidence>
<dbReference type="eggNOG" id="COG0707">
    <property type="taxonomic scope" value="Bacteria"/>
</dbReference>
<evidence type="ECO:0000259" key="11">
    <source>
        <dbReference type="Pfam" id="PF03033"/>
    </source>
</evidence>
<evidence type="ECO:0000256" key="7">
    <source>
        <dbReference type="ARBA" id="ARBA00023136"/>
    </source>
</evidence>
<comment type="function">
    <text evidence="10">Cell wall formation. Catalyzes the transfer of a GlcNAc subunit on undecaprenyl-pyrophosphoryl-MurNAc-pentapeptide (lipid intermediate I) to form undecaprenyl-pyrophosphoryl-MurNAc-(pentapeptide)GlcNAc (lipid intermediate II).</text>
</comment>
<keyword evidence="14" id="KW-1185">Reference proteome</keyword>
<dbReference type="UniPathway" id="UPA00219"/>
<feature type="binding site" evidence="10">
    <location>
        <position position="165"/>
    </location>
    <ligand>
        <name>UDP-N-acetyl-alpha-D-glucosamine</name>
        <dbReference type="ChEBI" id="CHEBI:57705"/>
    </ligand>
</feature>
<keyword evidence="9 10" id="KW-0961">Cell wall biogenesis/degradation</keyword>
<feature type="domain" description="Glycosyl transferase family 28 C-terminal" evidence="12">
    <location>
        <begin position="189"/>
        <end position="350"/>
    </location>
</feature>
<keyword evidence="3 10" id="KW-0328">Glycosyltransferase</keyword>
<feature type="binding site" evidence="10">
    <location>
        <begin position="10"/>
        <end position="12"/>
    </location>
    <ligand>
        <name>UDP-N-acetyl-alpha-D-glucosamine</name>
        <dbReference type="ChEBI" id="CHEBI:57705"/>
    </ligand>
</feature>
<dbReference type="GO" id="GO:0005975">
    <property type="term" value="P:carbohydrate metabolic process"/>
    <property type="evidence" value="ECO:0007669"/>
    <property type="project" value="InterPro"/>
</dbReference>
<dbReference type="EC" id="2.4.1.227" evidence="10"/>
<evidence type="ECO:0000256" key="3">
    <source>
        <dbReference type="ARBA" id="ARBA00022676"/>
    </source>
</evidence>
<dbReference type="PANTHER" id="PTHR21015:SF22">
    <property type="entry name" value="GLYCOSYLTRANSFERASE"/>
    <property type="match status" value="1"/>
</dbReference>
<dbReference type="InterPro" id="IPR006009">
    <property type="entry name" value="GlcNAc_MurG"/>
</dbReference>
<dbReference type="GO" id="GO:0005886">
    <property type="term" value="C:plasma membrane"/>
    <property type="evidence" value="ECO:0007669"/>
    <property type="project" value="UniProtKB-SubCell"/>
</dbReference>
<dbReference type="GO" id="GO:0009252">
    <property type="term" value="P:peptidoglycan biosynthetic process"/>
    <property type="evidence" value="ECO:0007669"/>
    <property type="project" value="UniProtKB-UniRule"/>
</dbReference>
<organism evidence="13 14">
    <name type="scientific">Saccharicrinis fermentans DSM 9555 = JCM 21142</name>
    <dbReference type="NCBI Taxonomy" id="869213"/>
    <lineage>
        <taxon>Bacteria</taxon>
        <taxon>Pseudomonadati</taxon>
        <taxon>Bacteroidota</taxon>
        <taxon>Bacteroidia</taxon>
        <taxon>Marinilabiliales</taxon>
        <taxon>Marinilabiliaceae</taxon>
        <taxon>Saccharicrinis</taxon>
    </lineage>
</organism>
<evidence type="ECO:0000256" key="8">
    <source>
        <dbReference type="ARBA" id="ARBA00023306"/>
    </source>
</evidence>
<dbReference type="GO" id="GO:0051991">
    <property type="term" value="F:UDP-N-acetyl-D-glucosamine:N-acetylmuramoyl-L-alanyl-D-glutamyl-meso-2,6-diaminopimelyl-D-alanyl-D-alanine-diphosphoundecaprenol 4-beta-N-acetylglucosaminlytransferase activity"/>
    <property type="evidence" value="ECO:0007669"/>
    <property type="project" value="RHEA"/>
</dbReference>
<keyword evidence="6 10" id="KW-0573">Peptidoglycan synthesis</keyword>
<evidence type="ECO:0000256" key="6">
    <source>
        <dbReference type="ARBA" id="ARBA00022984"/>
    </source>
</evidence>
<evidence type="ECO:0000256" key="10">
    <source>
        <dbReference type="HAMAP-Rule" id="MF_00033"/>
    </source>
</evidence>
<comment type="catalytic activity">
    <reaction evidence="10">
        <text>di-trans,octa-cis-undecaprenyl diphospho-N-acetyl-alpha-D-muramoyl-L-alanyl-D-glutamyl-meso-2,6-diaminopimeloyl-D-alanyl-D-alanine + UDP-N-acetyl-alpha-D-glucosamine = di-trans,octa-cis-undecaprenyl diphospho-[N-acetyl-alpha-D-glucosaminyl-(1-&gt;4)]-N-acetyl-alpha-D-muramoyl-L-alanyl-D-glutamyl-meso-2,6-diaminopimeloyl-D-alanyl-D-alanine + UDP + H(+)</text>
        <dbReference type="Rhea" id="RHEA:31227"/>
        <dbReference type="ChEBI" id="CHEBI:15378"/>
        <dbReference type="ChEBI" id="CHEBI:57705"/>
        <dbReference type="ChEBI" id="CHEBI:58223"/>
        <dbReference type="ChEBI" id="CHEBI:61387"/>
        <dbReference type="ChEBI" id="CHEBI:61388"/>
        <dbReference type="EC" id="2.4.1.227"/>
    </reaction>
</comment>
<dbReference type="Pfam" id="PF03033">
    <property type="entry name" value="Glyco_transf_28"/>
    <property type="match status" value="1"/>
</dbReference>
<dbReference type="GO" id="GO:0008360">
    <property type="term" value="P:regulation of cell shape"/>
    <property type="evidence" value="ECO:0007669"/>
    <property type="project" value="UniProtKB-KW"/>
</dbReference>
<reference evidence="13 14" key="1">
    <citation type="journal article" date="2014" name="Genome Announc.">
        <title>Draft Genome Sequence of Cytophaga fermentans JCM 21142T, a Facultative Anaerobe Isolated from Marine Mud.</title>
        <authorList>
            <person name="Starns D."/>
            <person name="Oshima K."/>
            <person name="Suda W."/>
            <person name="Iino T."/>
            <person name="Yuki M."/>
            <person name="Inoue J."/>
            <person name="Kitamura K."/>
            <person name="Iida T."/>
            <person name="Darby A."/>
            <person name="Hattori M."/>
            <person name="Ohkuma M."/>
        </authorList>
    </citation>
    <scope>NUCLEOTIDE SEQUENCE [LARGE SCALE GENOMIC DNA]</scope>
    <source>
        <strain evidence="13 14">JCM 21142</strain>
    </source>
</reference>
<dbReference type="STRING" id="869213.GCA_000517085_02920"/>
<dbReference type="InterPro" id="IPR004276">
    <property type="entry name" value="GlycoTrans_28_N"/>
</dbReference>
<keyword evidence="7 10" id="KW-0472">Membrane</keyword>
<dbReference type="GO" id="GO:0071555">
    <property type="term" value="P:cell wall organization"/>
    <property type="evidence" value="ECO:0007669"/>
    <property type="project" value="UniProtKB-KW"/>
</dbReference>
<evidence type="ECO:0000313" key="14">
    <source>
        <dbReference type="Proteomes" id="UP000019402"/>
    </source>
</evidence>
<evidence type="ECO:0000256" key="4">
    <source>
        <dbReference type="ARBA" id="ARBA00022679"/>
    </source>
</evidence>
<evidence type="ECO:0000259" key="12">
    <source>
        <dbReference type="Pfam" id="PF04101"/>
    </source>
</evidence>
<dbReference type="CDD" id="cd03785">
    <property type="entry name" value="GT28_MurG"/>
    <property type="match status" value="1"/>
</dbReference>
<comment type="pathway">
    <text evidence="10">Cell wall biogenesis; peptidoglycan biosynthesis.</text>
</comment>
<evidence type="ECO:0000256" key="9">
    <source>
        <dbReference type="ARBA" id="ARBA00023316"/>
    </source>
</evidence>
<dbReference type="GO" id="GO:0050511">
    <property type="term" value="F:undecaprenyldiphospho-muramoylpentapeptide beta-N-acetylglucosaminyltransferase activity"/>
    <property type="evidence" value="ECO:0007669"/>
    <property type="project" value="UniProtKB-UniRule"/>
</dbReference>
<proteinExistence type="inferred from homology"/>
<gene>
    <name evidence="10" type="primary">murG</name>
    <name evidence="13" type="ORF">JCM21142_31295</name>
</gene>
<dbReference type="HAMAP" id="MF_00033">
    <property type="entry name" value="MurG"/>
    <property type="match status" value="1"/>
</dbReference>
<dbReference type="RefSeq" id="WP_235208083.1">
    <property type="nucleotide sequence ID" value="NZ_BAMD01000011.1"/>
</dbReference>
<evidence type="ECO:0000256" key="5">
    <source>
        <dbReference type="ARBA" id="ARBA00022960"/>
    </source>
</evidence>
<accession>W7YDW7</accession>
<keyword evidence="4 10" id="KW-0808">Transferase</keyword>
<feature type="binding site" evidence="10">
    <location>
        <position position="124"/>
    </location>
    <ligand>
        <name>UDP-N-acetyl-alpha-D-glucosamine</name>
        <dbReference type="ChEBI" id="CHEBI:57705"/>
    </ligand>
</feature>
<evidence type="ECO:0000313" key="13">
    <source>
        <dbReference type="EMBL" id="GAF02656.1"/>
    </source>
</evidence>
<keyword evidence="1 10" id="KW-1003">Cell membrane</keyword>
<evidence type="ECO:0000256" key="2">
    <source>
        <dbReference type="ARBA" id="ARBA00022618"/>
    </source>
</evidence>
<sequence length="361" mass="39069">MKVIISGGGTGGHIFPAISIANALKVADPSVQLLFVGAEGKMEMEKVPAAGYEIVGLPVAGFQRRLTFKNVTFFFKLAASMRKAKKVVRQFKPDVVVGVGGYASGPVLRVATANNIPTIIQEQNSYPGVTNKILSKKVSKICVAYPGMERFFPALKIILTGNPIRQNLLNRVGREEAAAYFGLDPNRKVVFVTGGSLGAGTINEGIQAGYGLLEKEGVQLIWQTGKYYYKKIKEAVPENKNIKIMAFVDRMEAAFSLADVVVSRAGASSISEIALLGKATVFVPSPNVSEDHQTKNAMALVKEDAAEMVRDGDVAEELVVKVLALLNDDGRLEMLKQHVKKFAMPDAAKVIVEELFKLVKK</sequence>
<feature type="binding site" evidence="10">
    <location>
        <position position="196"/>
    </location>
    <ligand>
        <name>UDP-N-acetyl-alpha-D-glucosamine</name>
        <dbReference type="ChEBI" id="CHEBI:57705"/>
    </ligand>
</feature>
<dbReference type="GO" id="GO:0051301">
    <property type="term" value="P:cell division"/>
    <property type="evidence" value="ECO:0007669"/>
    <property type="project" value="UniProtKB-KW"/>
</dbReference>
<dbReference type="Pfam" id="PF04101">
    <property type="entry name" value="Glyco_tran_28_C"/>
    <property type="match status" value="1"/>
</dbReference>
<dbReference type="AlphaFoldDB" id="W7YDW7"/>
<dbReference type="Gene3D" id="3.40.50.2000">
    <property type="entry name" value="Glycogen Phosphorylase B"/>
    <property type="match status" value="2"/>
</dbReference>
<feature type="binding site" evidence="10">
    <location>
        <position position="293"/>
    </location>
    <ligand>
        <name>UDP-N-acetyl-alpha-D-glucosamine</name>
        <dbReference type="ChEBI" id="CHEBI:57705"/>
    </ligand>
</feature>
<keyword evidence="2 10" id="KW-0132">Cell division</keyword>